<feature type="chain" id="PRO_5017457517" description="Saposin B-type domain-containing protein" evidence="1">
    <location>
        <begin position="21"/>
        <end position="130"/>
    </location>
</feature>
<evidence type="ECO:0000313" key="2">
    <source>
        <dbReference type="EMBL" id="RIB08399.1"/>
    </source>
</evidence>
<reference evidence="2 3" key="1">
    <citation type="submission" date="2018-06" db="EMBL/GenBank/DDBJ databases">
        <title>Comparative genomics reveals the genomic features of Rhizophagus irregularis, R. cerebriforme, R. diaphanum and Gigaspora rosea, and their symbiotic lifestyle signature.</title>
        <authorList>
            <person name="Morin E."/>
            <person name="San Clemente H."/>
            <person name="Chen E.C.H."/>
            <person name="De La Providencia I."/>
            <person name="Hainaut M."/>
            <person name="Kuo A."/>
            <person name="Kohler A."/>
            <person name="Murat C."/>
            <person name="Tang N."/>
            <person name="Roy S."/>
            <person name="Loubradou J."/>
            <person name="Henrissat B."/>
            <person name="Grigoriev I.V."/>
            <person name="Corradi N."/>
            <person name="Roux C."/>
            <person name="Martin F.M."/>
        </authorList>
    </citation>
    <scope>NUCLEOTIDE SEQUENCE [LARGE SCALE GENOMIC DNA]</scope>
    <source>
        <strain evidence="2 3">DAOM 194757</strain>
    </source>
</reference>
<organism evidence="2 3">
    <name type="scientific">Gigaspora rosea</name>
    <dbReference type="NCBI Taxonomy" id="44941"/>
    <lineage>
        <taxon>Eukaryota</taxon>
        <taxon>Fungi</taxon>
        <taxon>Fungi incertae sedis</taxon>
        <taxon>Mucoromycota</taxon>
        <taxon>Glomeromycotina</taxon>
        <taxon>Glomeromycetes</taxon>
        <taxon>Diversisporales</taxon>
        <taxon>Gigasporaceae</taxon>
        <taxon>Gigaspora</taxon>
    </lineage>
</organism>
<dbReference type="AlphaFoldDB" id="A0A397UHZ0"/>
<sequence length="130" mass="15250">MKFYLAFFVFIFSFIVNVDPREDPVSDGCARIIINLLQKKTNKFSYADVKDRCERILFDNIMASKTNVKFLHTLFTTDCFSSFAFLMKITLYSVVKDNGEQILRLFEFLQSDIPKCMTNMIIKVKNLKKM</sequence>
<evidence type="ECO:0000256" key="1">
    <source>
        <dbReference type="SAM" id="SignalP"/>
    </source>
</evidence>
<protein>
    <recommendedName>
        <fullName evidence="4">Saposin B-type domain-containing protein</fullName>
    </recommendedName>
</protein>
<evidence type="ECO:0008006" key="4">
    <source>
        <dbReference type="Google" id="ProtNLM"/>
    </source>
</evidence>
<feature type="signal peptide" evidence="1">
    <location>
        <begin position="1"/>
        <end position="20"/>
    </location>
</feature>
<dbReference type="OrthoDB" id="27214at2759"/>
<name>A0A397UHZ0_9GLOM</name>
<proteinExistence type="predicted"/>
<keyword evidence="1" id="KW-0732">Signal</keyword>
<comment type="caution">
    <text evidence="2">The sequence shown here is derived from an EMBL/GenBank/DDBJ whole genome shotgun (WGS) entry which is preliminary data.</text>
</comment>
<dbReference type="Proteomes" id="UP000266673">
    <property type="component" value="Unassembled WGS sequence"/>
</dbReference>
<evidence type="ECO:0000313" key="3">
    <source>
        <dbReference type="Proteomes" id="UP000266673"/>
    </source>
</evidence>
<gene>
    <name evidence="2" type="ORF">C2G38_2147081</name>
</gene>
<accession>A0A397UHZ0</accession>
<dbReference type="EMBL" id="QKWP01001514">
    <property type="protein sequence ID" value="RIB08399.1"/>
    <property type="molecule type" value="Genomic_DNA"/>
</dbReference>
<keyword evidence="3" id="KW-1185">Reference proteome</keyword>